<dbReference type="GO" id="GO:0008233">
    <property type="term" value="F:peptidase activity"/>
    <property type="evidence" value="ECO:0007669"/>
    <property type="project" value="UniProtKB-KW"/>
</dbReference>
<evidence type="ECO:0000256" key="2">
    <source>
        <dbReference type="ARBA" id="ARBA00022692"/>
    </source>
</evidence>
<evidence type="ECO:0000256" key="5">
    <source>
        <dbReference type="SAM" id="Phobius"/>
    </source>
</evidence>
<dbReference type="Proteomes" id="UP001235966">
    <property type="component" value="Unassembled WGS sequence"/>
</dbReference>
<dbReference type="EMBL" id="JAUSQW010000001">
    <property type="protein sequence ID" value="MDP9799952.1"/>
    <property type="molecule type" value="Genomic_DNA"/>
</dbReference>
<dbReference type="Gene3D" id="2.40.50.140">
    <property type="entry name" value="Nucleic acid-binding proteins"/>
    <property type="match status" value="1"/>
</dbReference>
<dbReference type="PANTHER" id="PTHR33507:SF3">
    <property type="entry name" value="INNER MEMBRANE PROTEIN YBBJ"/>
    <property type="match status" value="1"/>
</dbReference>
<dbReference type="InterPro" id="IPR012340">
    <property type="entry name" value="NA-bd_OB-fold"/>
</dbReference>
<comment type="caution">
    <text evidence="7">The sequence shown here is derived from an EMBL/GenBank/DDBJ whole genome shotgun (WGS) entry which is preliminary data.</text>
</comment>
<feature type="transmembrane region" description="Helical" evidence="5">
    <location>
        <begin position="44"/>
        <end position="67"/>
    </location>
</feature>
<accession>A0ABT9N8B9</accession>
<dbReference type="SUPFAM" id="SSF141322">
    <property type="entry name" value="NfeD domain-like"/>
    <property type="match status" value="1"/>
</dbReference>
<keyword evidence="7" id="KW-0378">Hydrolase</keyword>
<reference evidence="7 8" key="1">
    <citation type="submission" date="2023-07" db="EMBL/GenBank/DDBJ databases">
        <title>Sequencing the genomes of 1000 actinobacteria strains.</title>
        <authorList>
            <person name="Klenk H.-P."/>
        </authorList>
    </citation>
    <scope>NUCLEOTIDE SEQUENCE [LARGE SCALE GENOMIC DNA]</scope>
    <source>
        <strain evidence="7 8">DSM 102162</strain>
    </source>
</reference>
<dbReference type="RefSeq" id="WP_278060102.1">
    <property type="nucleotide sequence ID" value="NZ_CP121247.1"/>
</dbReference>
<evidence type="ECO:0000256" key="4">
    <source>
        <dbReference type="ARBA" id="ARBA00023136"/>
    </source>
</evidence>
<dbReference type="Pfam" id="PF01957">
    <property type="entry name" value="NfeD"/>
    <property type="match status" value="1"/>
</dbReference>
<organism evidence="7 8">
    <name type="scientific">Arcanobacterium wilhelmae</name>
    <dbReference type="NCBI Taxonomy" id="1803177"/>
    <lineage>
        <taxon>Bacteria</taxon>
        <taxon>Bacillati</taxon>
        <taxon>Actinomycetota</taxon>
        <taxon>Actinomycetes</taxon>
        <taxon>Actinomycetales</taxon>
        <taxon>Actinomycetaceae</taxon>
        <taxon>Arcanobacterium</taxon>
    </lineage>
</organism>
<dbReference type="GO" id="GO:0006508">
    <property type="term" value="P:proteolysis"/>
    <property type="evidence" value="ECO:0007669"/>
    <property type="project" value="UniProtKB-KW"/>
</dbReference>
<dbReference type="InterPro" id="IPR002810">
    <property type="entry name" value="NfeD-like_C"/>
</dbReference>
<dbReference type="InterPro" id="IPR052165">
    <property type="entry name" value="Membrane_assoc_protease"/>
</dbReference>
<evidence type="ECO:0000313" key="7">
    <source>
        <dbReference type="EMBL" id="MDP9799952.1"/>
    </source>
</evidence>
<name>A0ABT9N8B9_9ACTO</name>
<keyword evidence="7" id="KW-0645">Protease</keyword>
<gene>
    <name evidence="7" type="ORF">J2S49_000028</name>
</gene>
<keyword evidence="8" id="KW-1185">Reference proteome</keyword>
<dbReference type="PANTHER" id="PTHR33507">
    <property type="entry name" value="INNER MEMBRANE PROTEIN YBBJ"/>
    <property type="match status" value="1"/>
</dbReference>
<sequence>MSPIIWALIAVVLVIIEALVVDFTFLMIAAGALAGVVTALATDALAPQIVVAAIVAVLGLIFVRPYFRNYFSKDKQLESNVYALEGKNANTLTRVTSDAGQVKINGEVWSARALDGEIPVNTQVRVVSVHGATLIVSPASA</sequence>
<evidence type="ECO:0000256" key="3">
    <source>
        <dbReference type="ARBA" id="ARBA00022989"/>
    </source>
</evidence>
<feature type="domain" description="NfeD-like C-terminal" evidence="6">
    <location>
        <begin position="83"/>
        <end position="138"/>
    </location>
</feature>
<evidence type="ECO:0000256" key="1">
    <source>
        <dbReference type="ARBA" id="ARBA00004141"/>
    </source>
</evidence>
<proteinExistence type="predicted"/>
<protein>
    <submittedName>
        <fullName evidence="7">Membrane protein implicated in regulation of membrane protease activity</fullName>
    </submittedName>
</protein>
<evidence type="ECO:0000313" key="8">
    <source>
        <dbReference type="Proteomes" id="UP001235966"/>
    </source>
</evidence>
<keyword evidence="3 5" id="KW-1133">Transmembrane helix</keyword>
<keyword evidence="2 5" id="KW-0812">Transmembrane</keyword>
<comment type="subcellular location">
    <subcellularLocation>
        <location evidence="1">Membrane</location>
        <topology evidence="1">Multi-pass membrane protein</topology>
    </subcellularLocation>
</comment>
<evidence type="ECO:0000259" key="6">
    <source>
        <dbReference type="Pfam" id="PF01957"/>
    </source>
</evidence>
<keyword evidence="4 5" id="KW-0472">Membrane</keyword>